<dbReference type="Pfam" id="PF13657">
    <property type="entry name" value="Couple_hipA"/>
    <property type="match status" value="1"/>
</dbReference>
<evidence type="ECO:0000256" key="2">
    <source>
        <dbReference type="ARBA" id="ARBA00022679"/>
    </source>
</evidence>
<dbReference type="PANTHER" id="PTHR37419:SF1">
    <property type="entry name" value="SERINE_THREONINE-PROTEIN KINASE TOXIN HIPA"/>
    <property type="match status" value="1"/>
</dbReference>
<evidence type="ECO:0000259" key="5">
    <source>
        <dbReference type="Pfam" id="PF13657"/>
    </source>
</evidence>
<dbReference type="Proteomes" id="UP000238083">
    <property type="component" value="Unassembled WGS sequence"/>
</dbReference>
<dbReference type="InterPro" id="IPR052028">
    <property type="entry name" value="HipA_Ser/Thr_kinase"/>
</dbReference>
<dbReference type="EMBL" id="PVZF01000017">
    <property type="protein sequence ID" value="PRY10256.1"/>
    <property type="molecule type" value="Genomic_DNA"/>
</dbReference>
<reference evidence="6 7" key="1">
    <citation type="submission" date="2018-03" db="EMBL/GenBank/DDBJ databases">
        <title>Genomic Encyclopedia of Archaeal and Bacterial Type Strains, Phase II (KMG-II): from individual species to whole genera.</title>
        <authorList>
            <person name="Goeker M."/>
        </authorList>
    </citation>
    <scope>NUCLEOTIDE SEQUENCE [LARGE SCALE GENOMIC DNA]</scope>
    <source>
        <strain evidence="6 7">DSM 19711</strain>
    </source>
</reference>
<feature type="domain" description="HipA N-terminal subdomain 1" evidence="5">
    <location>
        <begin position="4"/>
        <end position="105"/>
    </location>
</feature>
<dbReference type="PANTHER" id="PTHR37419">
    <property type="entry name" value="SERINE/THREONINE-PROTEIN KINASE TOXIN HIPA"/>
    <property type="match status" value="1"/>
</dbReference>
<dbReference type="InterPro" id="IPR012893">
    <property type="entry name" value="HipA-like_C"/>
</dbReference>
<comment type="caution">
    <text evidence="6">The sequence shown here is derived from an EMBL/GenBank/DDBJ whole genome shotgun (WGS) entry which is preliminary data.</text>
</comment>
<dbReference type="GO" id="GO:0005829">
    <property type="term" value="C:cytosol"/>
    <property type="evidence" value="ECO:0007669"/>
    <property type="project" value="TreeGrafter"/>
</dbReference>
<dbReference type="OrthoDB" id="3182374at2"/>
<keyword evidence="7" id="KW-1185">Reference proteome</keyword>
<comment type="similarity">
    <text evidence="1">Belongs to the HipA Ser/Thr kinase family.</text>
</comment>
<evidence type="ECO:0000256" key="3">
    <source>
        <dbReference type="ARBA" id="ARBA00022777"/>
    </source>
</evidence>
<dbReference type="AlphaFoldDB" id="A0A2T0QX18"/>
<dbReference type="RefSeq" id="WP_106215352.1">
    <property type="nucleotide sequence ID" value="NZ_PVZF01000017.1"/>
</dbReference>
<dbReference type="Pfam" id="PF07804">
    <property type="entry name" value="HipA_C"/>
    <property type="match status" value="1"/>
</dbReference>
<evidence type="ECO:0000313" key="6">
    <source>
        <dbReference type="EMBL" id="PRY10256.1"/>
    </source>
</evidence>
<organism evidence="6 7">
    <name type="scientific">Kineococcus rhizosphaerae</name>
    <dbReference type="NCBI Taxonomy" id="559628"/>
    <lineage>
        <taxon>Bacteria</taxon>
        <taxon>Bacillati</taxon>
        <taxon>Actinomycetota</taxon>
        <taxon>Actinomycetes</taxon>
        <taxon>Kineosporiales</taxon>
        <taxon>Kineosporiaceae</taxon>
        <taxon>Kineococcus</taxon>
    </lineage>
</organism>
<evidence type="ECO:0000256" key="1">
    <source>
        <dbReference type="ARBA" id="ARBA00010164"/>
    </source>
</evidence>
<dbReference type="GO" id="GO:0004674">
    <property type="term" value="F:protein serine/threonine kinase activity"/>
    <property type="evidence" value="ECO:0007669"/>
    <property type="project" value="TreeGrafter"/>
</dbReference>
<keyword evidence="3 6" id="KW-0418">Kinase</keyword>
<accession>A0A2T0QX18</accession>
<gene>
    <name evidence="6" type="ORF">CLV37_11730</name>
</gene>
<sequence length="405" mass="44239">MGDLRVELYGTLVGHLVGDSRTFDLRVDPSVFDTFDLGSTVLSEAVPLDPVPARSRAARRRNFFAELLPEGRLRSRLASTAGVAESDVLGLLRHYGRDVAGALQIWDEGAPGEPRVPRAEPLTEPGVAELLRAARSAPLGNSPLSGRTSLAGVQDKIVLARLDDRWHRVHDGFPSTHIVKPVPEGYPTLIFDEEFGLRAARALGLAPYASWIEEHDGVPALFVERFDREPGTPVPQRIHQEDVNQVLGASGDEKYQEIGGRVSLRRTADVFRRQGDAESLRRLADLLVLTVGVGNLDLHAKNLGVLHPRDGSARLAPAYDVVPLVLQHTDGRLALAVNGRYELARVSADDLVAEITSWGLRSPGPRVHDVLTRLRAFLDSERPHERADPRLVETLAAGVDRLLAG</sequence>
<dbReference type="InterPro" id="IPR017508">
    <property type="entry name" value="HipA_N1"/>
</dbReference>
<feature type="domain" description="HipA-like C-terminal" evidence="4">
    <location>
        <begin position="148"/>
        <end position="343"/>
    </location>
</feature>
<proteinExistence type="inferred from homology"/>
<protein>
    <submittedName>
        <fullName evidence="6">Serine/threonine-protein kinase HipA</fullName>
    </submittedName>
</protein>
<evidence type="ECO:0000259" key="4">
    <source>
        <dbReference type="Pfam" id="PF07804"/>
    </source>
</evidence>
<evidence type="ECO:0000313" key="7">
    <source>
        <dbReference type="Proteomes" id="UP000238083"/>
    </source>
</evidence>
<keyword evidence="2" id="KW-0808">Transferase</keyword>
<dbReference type="NCBIfam" id="TIGR03071">
    <property type="entry name" value="couple_hipA"/>
    <property type="match status" value="1"/>
</dbReference>
<name>A0A2T0QX18_9ACTN</name>